<dbReference type="GO" id="GO:1990281">
    <property type="term" value="C:efflux pump complex"/>
    <property type="evidence" value="ECO:0007669"/>
    <property type="project" value="TreeGrafter"/>
</dbReference>
<dbReference type="InterPro" id="IPR058626">
    <property type="entry name" value="MdtA-like_b-barrel"/>
</dbReference>
<evidence type="ECO:0000313" key="11">
    <source>
        <dbReference type="EMBL" id="OIQ97119.1"/>
    </source>
</evidence>
<dbReference type="PANTHER" id="PTHR30469:SF12">
    <property type="entry name" value="MULTIDRUG RESISTANCE PROTEIN MDTA"/>
    <property type="match status" value="1"/>
</dbReference>
<keyword evidence="3" id="KW-1003">Cell membrane</keyword>
<dbReference type="Gene3D" id="1.10.287.470">
    <property type="entry name" value="Helix hairpin bin"/>
    <property type="match status" value="1"/>
</dbReference>
<dbReference type="InterPro" id="IPR006143">
    <property type="entry name" value="RND_pump_MFP"/>
</dbReference>
<dbReference type="InterPro" id="IPR058625">
    <property type="entry name" value="MdtA-like_BSH"/>
</dbReference>
<dbReference type="Pfam" id="PF25967">
    <property type="entry name" value="RND-MFP_C"/>
    <property type="match status" value="1"/>
</dbReference>
<protein>
    <submittedName>
        <fullName evidence="11">Multidrug resistance protein MdtA</fullName>
    </submittedName>
</protein>
<accession>A0A1J5RYX0</accession>
<dbReference type="PANTHER" id="PTHR30469">
    <property type="entry name" value="MULTIDRUG RESISTANCE PROTEIN MDTA"/>
    <property type="match status" value="1"/>
</dbReference>
<name>A0A1J5RYX0_9ZZZZ</name>
<feature type="domain" description="Multidrug resistance protein MdtA-like C-terminal permuted SH3" evidence="10">
    <location>
        <begin position="312"/>
        <end position="371"/>
    </location>
</feature>
<dbReference type="AlphaFoldDB" id="A0A1J5RYX0"/>
<dbReference type="GO" id="GO:0030313">
    <property type="term" value="C:cell envelope"/>
    <property type="evidence" value="ECO:0007669"/>
    <property type="project" value="UniProtKB-SubCell"/>
</dbReference>
<dbReference type="EMBL" id="MLJW01000137">
    <property type="protein sequence ID" value="OIQ97119.1"/>
    <property type="molecule type" value="Genomic_DNA"/>
</dbReference>
<dbReference type="GO" id="GO:0015562">
    <property type="term" value="F:efflux transmembrane transporter activity"/>
    <property type="evidence" value="ECO:0007669"/>
    <property type="project" value="TreeGrafter"/>
</dbReference>
<dbReference type="NCBIfam" id="NF008589">
    <property type="entry name" value="PRK11556.1"/>
    <property type="match status" value="1"/>
</dbReference>
<sequence length="404" mass="42964">MTSAPPAAAFSRLRLILPLAVVAALGAGVYALTHSSGKESGRPHFGGGTTPVVVATAERGDIPQVLNELGTVTPLATVTVKTQIAGQLTRIAFKEGQSVKAGDFLAQIDPRPYQAQLEQYRGQLAKDQALLREARLDLTRYQTLVAQDSIARQQLDTQRSLVDQYLGAVATDQAQVDTARLNLVYCHITAPVSGRVGLRQVDQGNYVQTSDSNGIVVITQEQPISVVFTLPEDDLPAVTRRLRAGARLAVEAFDRAQSVKLADGTLDTLDNQIDSTTGTVKLRALFGNSEEALFPQQFVNVVLHLDTLEGVTVIPAAGVQRGVDGTFVYVVKADETVTMRPVTLGPAAGERVAVLKGLTPGERLVVDGTDRLREGSKVAPHPLSEDLPAGKPAAAAAPHHKARS</sequence>
<feature type="domain" description="Multidrug resistance protein MdtA-like alpha-helical hairpin" evidence="7">
    <location>
        <begin position="116"/>
        <end position="185"/>
    </location>
</feature>
<evidence type="ECO:0000256" key="3">
    <source>
        <dbReference type="ARBA" id="ARBA00022475"/>
    </source>
</evidence>
<evidence type="ECO:0000256" key="5">
    <source>
        <dbReference type="ARBA" id="ARBA00023136"/>
    </source>
</evidence>
<feature type="domain" description="Multidrug resistance protein MdtA-like barrel-sandwich hybrid" evidence="8">
    <location>
        <begin position="77"/>
        <end position="219"/>
    </location>
</feature>
<gene>
    <name evidence="11" type="primary">mdtA_25</name>
    <name evidence="11" type="ORF">GALL_208180</name>
</gene>
<feature type="domain" description="Multidrug resistance protein MdtA-like beta-barrel" evidence="9">
    <location>
        <begin position="223"/>
        <end position="306"/>
    </location>
</feature>
<dbReference type="InterPro" id="IPR058627">
    <property type="entry name" value="MdtA-like_C"/>
</dbReference>
<comment type="subcellular location">
    <subcellularLocation>
        <location evidence="1">Cell membrane</location>
    </subcellularLocation>
</comment>
<evidence type="ECO:0000256" key="2">
    <source>
        <dbReference type="ARBA" id="ARBA00022448"/>
    </source>
</evidence>
<evidence type="ECO:0000259" key="8">
    <source>
        <dbReference type="Pfam" id="PF25917"/>
    </source>
</evidence>
<dbReference type="SUPFAM" id="SSF111369">
    <property type="entry name" value="HlyD-like secretion proteins"/>
    <property type="match status" value="1"/>
</dbReference>
<feature type="region of interest" description="Disordered" evidence="6">
    <location>
        <begin position="369"/>
        <end position="404"/>
    </location>
</feature>
<dbReference type="Gene3D" id="2.40.420.20">
    <property type="match status" value="1"/>
</dbReference>
<dbReference type="FunFam" id="2.40.420.20:FF:000001">
    <property type="entry name" value="Efflux RND transporter periplasmic adaptor subunit"/>
    <property type="match status" value="1"/>
</dbReference>
<reference evidence="11" key="1">
    <citation type="submission" date="2016-10" db="EMBL/GenBank/DDBJ databases">
        <title>Sequence of Gallionella enrichment culture.</title>
        <authorList>
            <person name="Poehlein A."/>
            <person name="Muehling M."/>
            <person name="Daniel R."/>
        </authorList>
    </citation>
    <scope>NUCLEOTIDE SEQUENCE</scope>
</reference>
<dbReference type="Pfam" id="PF25917">
    <property type="entry name" value="BSH_RND"/>
    <property type="match status" value="1"/>
</dbReference>
<evidence type="ECO:0000256" key="4">
    <source>
        <dbReference type="ARBA" id="ARBA00022519"/>
    </source>
</evidence>
<evidence type="ECO:0000259" key="9">
    <source>
        <dbReference type="Pfam" id="PF25944"/>
    </source>
</evidence>
<dbReference type="Gene3D" id="2.40.50.100">
    <property type="match status" value="1"/>
</dbReference>
<dbReference type="Gene3D" id="2.40.30.170">
    <property type="match status" value="1"/>
</dbReference>
<keyword evidence="5" id="KW-0472">Membrane</keyword>
<evidence type="ECO:0000256" key="1">
    <source>
        <dbReference type="ARBA" id="ARBA00004236"/>
    </source>
</evidence>
<proteinExistence type="predicted"/>
<comment type="caution">
    <text evidence="11">The sequence shown here is derived from an EMBL/GenBank/DDBJ whole genome shotgun (WGS) entry which is preliminary data.</text>
</comment>
<dbReference type="InterPro" id="IPR058624">
    <property type="entry name" value="MdtA-like_HH"/>
</dbReference>
<organism evidence="11">
    <name type="scientific">mine drainage metagenome</name>
    <dbReference type="NCBI Taxonomy" id="410659"/>
    <lineage>
        <taxon>unclassified sequences</taxon>
        <taxon>metagenomes</taxon>
        <taxon>ecological metagenomes</taxon>
    </lineage>
</organism>
<evidence type="ECO:0000256" key="6">
    <source>
        <dbReference type="SAM" id="MobiDB-lite"/>
    </source>
</evidence>
<keyword evidence="2" id="KW-0813">Transport</keyword>
<evidence type="ECO:0000259" key="7">
    <source>
        <dbReference type="Pfam" id="PF25876"/>
    </source>
</evidence>
<dbReference type="Pfam" id="PF25876">
    <property type="entry name" value="HH_MFP_RND"/>
    <property type="match status" value="1"/>
</dbReference>
<evidence type="ECO:0000259" key="10">
    <source>
        <dbReference type="Pfam" id="PF25967"/>
    </source>
</evidence>
<keyword evidence="4" id="KW-0997">Cell inner membrane</keyword>
<dbReference type="Pfam" id="PF25944">
    <property type="entry name" value="Beta-barrel_RND"/>
    <property type="match status" value="1"/>
</dbReference>
<dbReference type="NCBIfam" id="TIGR01730">
    <property type="entry name" value="RND_mfp"/>
    <property type="match status" value="1"/>
</dbReference>